<dbReference type="GO" id="GO:0004345">
    <property type="term" value="F:glucose-6-phosphate dehydrogenase activity"/>
    <property type="evidence" value="ECO:0007669"/>
    <property type="project" value="UniProtKB-UniRule"/>
</dbReference>
<evidence type="ECO:0000313" key="10">
    <source>
        <dbReference type="EMBL" id="MVX59640.1"/>
    </source>
</evidence>
<feature type="domain" description="Glucose-6-phosphate dehydrogenase C-terminal" evidence="9">
    <location>
        <begin position="189"/>
        <end position="472"/>
    </location>
</feature>
<feature type="binding site" evidence="7">
    <location>
        <begin position="11"/>
        <end position="18"/>
    </location>
    <ligand>
        <name>NADP(+)</name>
        <dbReference type="ChEBI" id="CHEBI:58349"/>
    </ligand>
</feature>
<dbReference type="PANTHER" id="PTHR23429:SF0">
    <property type="entry name" value="GLUCOSE-6-PHOSPHATE 1-DEHYDROGENASE"/>
    <property type="match status" value="1"/>
</dbReference>
<evidence type="ECO:0000256" key="7">
    <source>
        <dbReference type="HAMAP-Rule" id="MF_00966"/>
    </source>
</evidence>
<evidence type="ECO:0000256" key="2">
    <source>
        <dbReference type="ARBA" id="ARBA00009975"/>
    </source>
</evidence>
<gene>
    <name evidence="7" type="primary">zwf</name>
    <name evidence="10" type="ORF">E5983_08375</name>
</gene>
<dbReference type="PANTHER" id="PTHR23429">
    <property type="entry name" value="GLUCOSE-6-PHOSPHATE 1-DEHYDROGENASE G6PD"/>
    <property type="match status" value="1"/>
</dbReference>
<comment type="similarity">
    <text evidence="2 7">Belongs to the glucose-6-phosphate dehydrogenase family.</text>
</comment>
<feature type="binding site" evidence="7">
    <location>
        <position position="335"/>
    </location>
    <ligand>
        <name>substrate</name>
    </ligand>
</feature>
<dbReference type="GO" id="GO:0005829">
    <property type="term" value="C:cytosol"/>
    <property type="evidence" value="ECO:0007669"/>
    <property type="project" value="TreeGrafter"/>
</dbReference>
<feature type="binding site" evidence="7">
    <location>
        <position position="215"/>
    </location>
    <ligand>
        <name>substrate</name>
    </ligand>
</feature>
<feature type="binding site" evidence="7">
    <location>
        <position position="147"/>
    </location>
    <ligand>
        <name>NADP(+)</name>
        <dbReference type="ChEBI" id="CHEBI:58349"/>
    </ligand>
</feature>
<evidence type="ECO:0000259" key="9">
    <source>
        <dbReference type="Pfam" id="PF02781"/>
    </source>
</evidence>
<dbReference type="GO" id="GO:0006006">
    <property type="term" value="P:glucose metabolic process"/>
    <property type="evidence" value="ECO:0007669"/>
    <property type="project" value="UniProtKB-KW"/>
</dbReference>
<accession>A0A7X3G9J2</accession>
<reference evidence="10 11" key="1">
    <citation type="submission" date="2019-12" db="EMBL/GenBank/DDBJ databases">
        <title>Microbes associate with the intestines of laboratory mice.</title>
        <authorList>
            <person name="Navarre W."/>
            <person name="Wong E."/>
        </authorList>
    </citation>
    <scope>NUCLEOTIDE SEQUENCE [LARGE SCALE GENOMIC DNA]</scope>
    <source>
        <strain evidence="10 11">NM51_B2-22</strain>
    </source>
</reference>
<dbReference type="UniPathway" id="UPA00115">
    <property type="reaction ID" value="UER00408"/>
</dbReference>
<evidence type="ECO:0000313" key="11">
    <source>
        <dbReference type="Proteomes" id="UP000461595"/>
    </source>
</evidence>
<feature type="binding site" evidence="7">
    <location>
        <position position="45"/>
    </location>
    <ligand>
        <name>NADP(+)</name>
        <dbReference type="ChEBI" id="CHEBI:58349"/>
    </ligand>
</feature>
<dbReference type="SUPFAM" id="SSF55347">
    <property type="entry name" value="Glyceraldehyde-3-phosphate dehydrogenase-like, C-terminal domain"/>
    <property type="match status" value="1"/>
</dbReference>
<comment type="catalytic activity">
    <reaction evidence="7">
        <text>D-glucose 6-phosphate + NADP(+) = 6-phospho-D-glucono-1,5-lactone + NADPH + H(+)</text>
        <dbReference type="Rhea" id="RHEA:15841"/>
        <dbReference type="ChEBI" id="CHEBI:15378"/>
        <dbReference type="ChEBI" id="CHEBI:57783"/>
        <dbReference type="ChEBI" id="CHEBI:57955"/>
        <dbReference type="ChEBI" id="CHEBI:58349"/>
        <dbReference type="ChEBI" id="CHEBI:61548"/>
        <dbReference type="EC" id="1.1.1.49"/>
    </reaction>
</comment>
<dbReference type="PROSITE" id="PS00069">
    <property type="entry name" value="G6P_DEHYDROGENASE"/>
    <property type="match status" value="1"/>
</dbReference>
<dbReference type="InterPro" id="IPR036291">
    <property type="entry name" value="NAD(P)-bd_dom_sf"/>
</dbReference>
<evidence type="ECO:0000256" key="4">
    <source>
        <dbReference type="ARBA" id="ARBA00022857"/>
    </source>
</evidence>
<name>A0A7X3G9J2_9STRE</name>
<feature type="binding site" evidence="7">
    <location>
        <position position="181"/>
    </location>
    <ligand>
        <name>substrate</name>
    </ligand>
</feature>
<evidence type="ECO:0000259" key="8">
    <source>
        <dbReference type="Pfam" id="PF00479"/>
    </source>
</evidence>
<evidence type="ECO:0000256" key="5">
    <source>
        <dbReference type="ARBA" id="ARBA00023002"/>
    </source>
</evidence>
<dbReference type="OrthoDB" id="9802739at2"/>
<dbReference type="NCBIfam" id="TIGR00871">
    <property type="entry name" value="zwf"/>
    <property type="match status" value="1"/>
</dbReference>
<feature type="binding site" evidence="7">
    <location>
        <position position="234"/>
    </location>
    <ligand>
        <name>substrate</name>
    </ligand>
</feature>
<dbReference type="InterPro" id="IPR019796">
    <property type="entry name" value="G6P_DH_AS"/>
</dbReference>
<dbReference type="EC" id="1.1.1.49" evidence="7"/>
<feature type="binding site" evidence="7">
    <location>
        <position position="177"/>
    </location>
    <ligand>
        <name>substrate</name>
    </ligand>
</feature>
<dbReference type="InterPro" id="IPR022675">
    <property type="entry name" value="G6P_DH_C"/>
</dbReference>
<dbReference type="PRINTS" id="PR00079">
    <property type="entry name" value="G6PDHDRGNASE"/>
</dbReference>
<dbReference type="Proteomes" id="UP000461595">
    <property type="component" value="Unassembled WGS sequence"/>
</dbReference>
<evidence type="ECO:0000256" key="3">
    <source>
        <dbReference type="ARBA" id="ARBA00022526"/>
    </source>
</evidence>
<dbReference type="GO" id="GO:0050661">
    <property type="term" value="F:NADP binding"/>
    <property type="evidence" value="ECO:0007669"/>
    <property type="project" value="UniProtKB-UniRule"/>
</dbReference>
<dbReference type="Gene3D" id="3.40.50.720">
    <property type="entry name" value="NAD(P)-binding Rossmann-like Domain"/>
    <property type="match status" value="1"/>
</dbReference>
<comment type="function">
    <text evidence="7">Catalyzes the oxidation of glucose 6-phosphate to 6-phosphogluconolactone.</text>
</comment>
<keyword evidence="5 7" id="KW-0560">Oxidoreductase</keyword>
<comment type="pathway">
    <text evidence="1 7">Carbohydrate degradation; pentose phosphate pathway; D-ribulose 5-phosphate from D-glucose 6-phosphate (oxidative stage): step 1/3.</text>
</comment>
<dbReference type="GO" id="GO:0009051">
    <property type="term" value="P:pentose-phosphate shunt, oxidative branch"/>
    <property type="evidence" value="ECO:0007669"/>
    <property type="project" value="TreeGrafter"/>
</dbReference>
<dbReference type="HAMAP" id="MF_00966">
    <property type="entry name" value="G6PD"/>
    <property type="match status" value="1"/>
</dbReference>
<dbReference type="PIRSF" id="PIRSF000110">
    <property type="entry name" value="G6PD"/>
    <property type="match status" value="1"/>
</dbReference>
<keyword evidence="6 7" id="KW-0119">Carbohydrate metabolism</keyword>
<proteinExistence type="inferred from homology"/>
<comment type="caution">
    <text evidence="10">The sequence shown here is derived from an EMBL/GenBank/DDBJ whole genome shotgun (WGS) entry which is preliminary data.</text>
</comment>
<evidence type="ECO:0000256" key="6">
    <source>
        <dbReference type="ARBA" id="ARBA00023277"/>
    </source>
</evidence>
<feature type="active site" description="Proton acceptor" evidence="7">
    <location>
        <position position="239"/>
    </location>
</feature>
<dbReference type="EMBL" id="WSRS01000100">
    <property type="protein sequence ID" value="MVX59640.1"/>
    <property type="molecule type" value="Genomic_DNA"/>
</dbReference>
<keyword evidence="4 7" id="KW-0521">NADP</keyword>
<dbReference type="InterPro" id="IPR022674">
    <property type="entry name" value="G6P_DH_NAD-bd"/>
</dbReference>
<keyword evidence="3 7" id="KW-0313">Glucose metabolism</keyword>
<protein>
    <recommendedName>
        <fullName evidence="7">Glucose-6-phosphate 1-dehydrogenase</fullName>
        <shortName evidence="7">G6PD</shortName>
        <ecNumber evidence="7">1.1.1.49</ecNumber>
    </recommendedName>
</protein>
<feature type="binding site" evidence="7">
    <location>
        <position position="340"/>
    </location>
    <ligand>
        <name>substrate</name>
    </ligand>
</feature>
<evidence type="ECO:0000256" key="1">
    <source>
        <dbReference type="ARBA" id="ARBA00004937"/>
    </source>
</evidence>
<dbReference type="Gene3D" id="3.30.360.10">
    <property type="entry name" value="Dihydrodipicolinate Reductase, domain 2"/>
    <property type="match status" value="1"/>
</dbReference>
<dbReference type="AlphaFoldDB" id="A0A7X3G9J2"/>
<dbReference type="Pfam" id="PF02781">
    <property type="entry name" value="G6PD_C"/>
    <property type="match status" value="1"/>
</dbReference>
<dbReference type="SUPFAM" id="SSF51735">
    <property type="entry name" value="NAD(P)-binding Rossmann-fold domains"/>
    <property type="match status" value="1"/>
</dbReference>
<organism evidence="10 11">
    <name type="scientific">Streptococcus danieliae</name>
    <dbReference type="NCBI Taxonomy" id="747656"/>
    <lineage>
        <taxon>Bacteria</taxon>
        <taxon>Bacillati</taxon>
        <taxon>Bacillota</taxon>
        <taxon>Bacilli</taxon>
        <taxon>Lactobacillales</taxon>
        <taxon>Streptococcaceae</taxon>
        <taxon>Streptococcus</taxon>
    </lineage>
</organism>
<sequence>MPAKAIITIFGASGDLAKRKLYPALFRLFKTGKLADNFAVIGASRRPWSKEEYEAVVLESIQDLVTDPSQAQDFAARFYYQSHDVTSTLDYQNIRELQNQLNDRYRADNNKLFFLSMSPRFFGTIAKHLKSENIIDGLGFEHLIIEKPFGSDLESACQLNEELMESFREDQIFRIDHYLGKEMVENIYAIRFANPIIDRIWDRHSIHNIQITLAEQLGVEERGDYYDQSGALRDMVQNHALQILSLLTMDKPHSFSKHDIRAEKVKVFQSLKKPGPKELANHFIRGQYTDSQDLPGYREEPKVNPDSMTETYFAGVFFLDSDRFRNIPIFIRTGKRLAEKATRVDIVFKQEETIFAEDLEPNILTLYIQPEEGISFQFNQKIPGYDFTIQPQAISSFDRPEGPEGYEKLIFEALQSNSSNFSHWHEVKASWKLIDKIEHSWQEDQSPLHFYPAGSHGPEAADQLLAQFDAKWIW</sequence>
<dbReference type="Pfam" id="PF00479">
    <property type="entry name" value="G6PD_N"/>
    <property type="match status" value="1"/>
</dbReference>
<feature type="domain" description="Glucose-6-phosphate dehydrogenase NAD-binding" evidence="8">
    <location>
        <begin position="9"/>
        <end position="186"/>
    </location>
</feature>
<dbReference type="RefSeq" id="WP_160333392.1">
    <property type="nucleotide sequence ID" value="NZ_WSRS01000100.1"/>
</dbReference>
<dbReference type="InterPro" id="IPR001282">
    <property type="entry name" value="G6P_DH"/>
</dbReference>
<feature type="binding site" evidence="7">
    <location>
        <begin position="84"/>
        <end position="85"/>
    </location>
    <ligand>
        <name>NADP(+)</name>
        <dbReference type="ChEBI" id="CHEBI:58349"/>
    </ligand>
</feature>